<proteinExistence type="predicted"/>
<protein>
    <submittedName>
        <fullName evidence="1">Uncharacterized protein</fullName>
    </submittedName>
</protein>
<accession>A0ABP0I4K1</accession>
<organism evidence="1 2">
    <name type="scientific">Durusdinium trenchii</name>
    <dbReference type="NCBI Taxonomy" id="1381693"/>
    <lineage>
        <taxon>Eukaryota</taxon>
        <taxon>Sar</taxon>
        <taxon>Alveolata</taxon>
        <taxon>Dinophyceae</taxon>
        <taxon>Suessiales</taxon>
        <taxon>Symbiodiniaceae</taxon>
        <taxon>Durusdinium</taxon>
    </lineage>
</organism>
<keyword evidence="2" id="KW-1185">Reference proteome</keyword>
<sequence>MSDRSSVTTTLPSCLQGDRAGLSTLEFRAPHVLRGLHVVPRPERVLGHCRCVSGTCENRAFHAWQHHAEPELLCRRCRMRPAPTNIYNPEVIAALNSRGGPIWTRLLKGELPSWRSKKSRTSDLGP</sequence>
<dbReference type="EMBL" id="CAXAMM010002714">
    <property type="protein sequence ID" value="CAK8997193.1"/>
    <property type="molecule type" value="Genomic_DNA"/>
</dbReference>
<name>A0ABP0I4K1_9DINO</name>
<dbReference type="Proteomes" id="UP001642464">
    <property type="component" value="Unassembled WGS sequence"/>
</dbReference>
<gene>
    <name evidence="1" type="ORF">SCF082_LOCUS5117</name>
</gene>
<comment type="caution">
    <text evidence="1">The sequence shown here is derived from an EMBL/GenBank/DDBJ whole genome shotgun (WGS) entry which is preliminary data.</text>
</comment>
<reference evidence="1 2" key="1">
    <citation type="submission" date="2024-02" db="EMBL/GenBank/DDBJ databases">
        <authorList>
            <person name="Chen Y."/>
            <person name="Shah S."/>
            <person name="Dougan E. K."/>
            <person name="Thang M."/>
            <person name="Chan C."/>
        </authorList>
    </citation>
    <scope>NUCLEOTIDE SEQUENCE [LARGE SCALE GENOMIC DNA]</scope>
</reference>
<evidence type="ECO:0000313" key="1">
    <source>
        <dbReference type="EMBL" id="CAK8997193.1"/>
    </source>
</evidence>
<evidence type="ECO:0000313" key="2">
    <source>
        <dbReference type="Proteomes" id="UP001642464"/>
    </source>
</evidence>